<dbReference type="Proteomes" id="UP000011058">
    <property type="component" value="Chromosome"/>
</dbReference>
<keyword evidence="1" id="KW-0732">Signal</keyword>
<evidence type="ECO:0000313" key="3">
    <source>
        <dbReference type="Proteomes" id="UP000011058"/>
    </source>
</evidence>
<evidence type="ECO:0000256" key="1">
    <source>
        <dbReference type="SAM" id="SignalP"/>
    </source>
</evidence>
<dbReference type="KEGG" id="fae:FAES_4024"/>
<protein>
    <recommendedName>
        <fullName evidence="4">Ig-like domain-containing protein</fullName>
    </recommendedName>
</protein>
<sequence>MAGTRSNNMKKLLLFLLLPLLAVAQLPRLPQQGQFTPSFVLDLTKGTLPSSFTCTRAGTATRFNALGQLETVAANAPRFDYDPTTYQNMNLIAPSEDYSGGIWSRTGSTVSQTAVTAPIAASVTLLTETTATSGHTLTGSNVSTAICTFSIYAKAAGRNFLWLYFGGYSGGSTWFDLASGTAVNVEGNVTAAIVNLGDGWYRCSITKKNAQNHSSVAANLANSSTATSYTGDGVSGILLTGAQLETGTVVGPYTKTTTLPVTTTTLATLKGLLIEDSRTNFVRNSEMVGAVTGTPGTLPTNWAIDQAYGSSTVRSRVAVVSELGITCVDIGLSGTTTTGNYLLVNPNGANYPCTVGQRLTFSVYVRLAGGAMGIGAKCGVQAQFFDSGNAQLSSNNSTEIDVPTGLTKLSYTTGAAPANATSCRFWIYFTGAQPTTVYTFALRFGAPQVEVGSFPSSYIPTTGSSVQRNADFVQTSTLNWFNPKQGTIVTEILTPIAANTTSNQGIFSINTGTATPRIDCRYPFTFFLNTTSISNGTGLASTIQRVSTSYRSTNYMAVSVGGGVPTTATPATYPTGLNRLQLGTLDGGASNALNGHVRRLYYYPTVVPTPYFRKVSQ</sequence>
<evidence type="ECO:0008006" key="4">
    <source>
        <dbReference type="Google" id="ProtNLM"/>
    </source>
</evidence>
<organism evidence="2 3">
    <name type="scientific">Fibrella aestuarina BUZ 2</name>
    <dbReference type="NCBI Taxonomy" id="1166018"/>
    <lineage>
        <taxon>Bacteria</taxon>
        <taxon>Pseudomonadati</taxon>
        <taxon>Bacteroidota</taxon>
        <taxon>Cytophagia</taxon>
        <taxon>Cytophagales</taxon>
        <taxon>Spirosomataceae</taxon>
        <taxon>Fibrella</taxon>
    </lineage>
</organism>
<keyword evidence="3" id="KW-1185">Reference proteome</keyword>
<dbReference type="HOGENOM" id="CLU_451821_0_0_10"/>
<dbReference type="EMBL" id="HE796683">
    <property type="protein sequence ID" value="CCH02024.1"/>
    <property type="molecule type" value="Genomic_DNA"/>
</dbReference>
<accession>I0KD21</accession>
<name>I0KD21_9BACT</name>
<dbReference type="STRING" id="1166018.FAES_4024"/>
<gene>
    <name evidence="2" type="ORF">FAES_4024</name>
</gene>
<evidence type="ECO:0000313" key="2">
    <source>
        <dbReference type="EMBL" id="CCH02024.1"/>
    </source>
</evidence>
<reference evidence="2 3" key="1">
    <citation type="journal article" date="2012" name="J. Bacteriol.">
        <title>Genome Sequence of Fibrella aestuarina BUZ 2T, a Filamentous Marine Bacterium.</title>
        <authorList>
            <person name="Filippini M."/>
            <person name="Qi W."/>
            <person name="Blom J."/>
            <person name="Goesmann A."/>
            <person name="Smits T.H."/>
            <person name="Bagheri H.C."/>
        </authorList>
    </citation>
    <scope>NUCLEOTIDE SEQUENCE [LARGE SCALE GENOMIC DNA]</scope>
    <source>
        <strain evidence="3">BUZ 2T</strain>
    </source>
</reference>
<feature type="chain" id="PRO_5003631431" description="Ig-like domain-containing protein" evidence="1">
    <location>
        <begin position="25"/>
        <end position="617"/>
    </location>
</feature>
<dbReference type="PATRIC" id="fig|1166018.3.peg.972"/>
<dbReference type="AlphaFoldDB" id="I0KD21"/>
<proteinExistence type="predicted"/>
<dbReference type="eggNOG" id="ENOG5030K65">
    <property type="taxonomic scope" value="Bacteria"/>
</dbReference>
<feature type="signal peptide" evidence="1">
    <location>
        <begin position="1"/>
        <end position="24"/>
    </location>
</feature>